<feature type="region of interest" description="Disordered" evidence="15">
    <location>
        <begin position="69"/>
        <end position="91"/>
    </location>
</feature>
<dbReference type="Gene3D" id="1.20.920.10">
    <property type="entry name" value="Bromodomain-like"/>
    <property type="match status" value="1"/>
</dbReference>
<dbReference type="SMART" id="SM00293">
    <property type="entry name" value="PWWP"/>
    <property type="match status" value="1"/>
</dbReference>
<feature type="domain" description="PWWP" evidence="18">
    <location>
        <begin position="359"/>
        <end position="409"/>
    </location>
</feature>
<keyword evidence="5 14" id="KW-0863">Zinc-finger</keyword>
<dbReference type="InterPro" id="IPR037967">
    <property type="entry name" value="ZMYND8_Bromo_dom"/>
</dbReference>
<dbReference type="PRINTS" id="PR00503">
    <property type="entry name" value="BROMODOMAIN"/>
</dbReference>
<dbReference type="InterPro" id="IPR036427">
    <property type="entry name" value="Bromodomain-like_sf"/>
</dbReference>
<dbReference type="Pfam" id="PF23011">
    <property type="entry name" value="PHD-1st_NSD"/>
    <property type="match status" value="1"/>
</dbReference>
<feature type="compositionally biased region" description="Polar residues" evidence="15">
    <location>
        <begin position="519"/>
        <end position="535"/>
    </location>
</feature>
<dbReference type="InterPro" id="IPR001487">
    <property type="entry name" value="Bromodomain"/>
</dbReference>
<dbReference type="PROSITE" id="PS50865">
    <property type="entry name" value="ZF_MYND_2"/>
    <property type="match status" value="1"/>
</dbReference>
<proteinExistence type="predicted"/>
<dbReference type="Pfam" id="PF00855">
    <property type="entry name" value="PWWP"/>
    <property type="match status" value="1"/>
</dbReference>
<dbReference type="Gene3D" id="2.30.30.140">
    <property type="match status" value="1"/>
</dbReference>
<feature type="domain" description="MYND-type" evidence="19">
    <location>
        <begin position="770"/>
        <end position="804"/>
    </location>
</feature>
<comment type="subcellular location">
    <subcellularLocation>
        <location evidence="2">Chromosome</location>
    </subcellularLocation>
    <subcellularLocation>
        <location evidence="1">Nucleus</location>
    </subcellularLocation>
</comment>
<evidence type="ECO:0000256" key="14">
    <source>
        <dbReference type="PROSITE-ProRule" id="PRU00134"/>
    </source>
</evidence>
<dbReference type="Proteomes" id="UP000597762">
    <property type="component" value="Unassembled WGS sequence"/>
</dbReference>
<dbReference type="InterPro" id="IPR011011">
    <property type="entry name" value="Znf_FYVE_PHD"/>
</dbReference>
<keyword evidence="21" id="KW-1185">Reference proteome</keyword>
<organism evidence="20 21">
    <name type="scientific">Acanthosepion pharaonis</name>
    <name type="common">Pharaoh cuttlefish</name>
    <name type="synonym">Sepia pharaonis</name>
    <dbReference type="NCBI Taxonomy" id="158019"/>
    <lineage>
        <taxon>Eukaryota</taxon>
        <taxon>Metazoa</taxon>
        <taxon>Spiralia</taxon>
        <taxon>Lophotrochozoa</taxon>
        <taxon>Mollusca</taxon>
        <taxon>Cephalopoda</taxon>
        <taxon>Coleoidea</taxon>
        <taxon>Decapodiformes</taxon>
        <taxon>Sepiida</taxon>
        <taxon>Sepiina</taxon>
        <taxon>Sepiidae</taxon>
        <taxon>Acanthosepion</taxon>
    </lineage>
</organism>
<feature type="compositionally biased region" description="Pro residues" evidence="15">
    <location>
        <begin position="876"/>
        <end position="893"/>
    </location>
</feature>
<keyword evidence="12" id="KW-0539">Nucleus</keyword>
<dbReference type="OrthoDB" id="6272564at2759"/>
<dbReference type="CDD" id="cd15538">
    <property type="entry name" value="PHD_PRKCBP1"/>
    <property type="match status" value="1"/>
</dbReference>
<dbReference type="InterPro" id="IPR019786">
    <property type="entry name" value="Zinc_finger_PHD-type_CS"/>
</dbReference>
<dbReference type="SMART" id="SM00297">
    <property type="entry name" value="BROMO"/>
    <property type="match status" value="1"/>
</dbReference>
<evidence type="ECO:0000256" key="10">
    <source>
        <dbReference type="ARBA" id="ARBA00023117"/>
    </source>
</evidence>
<evidence type="ECO:0000256" key="12">
    <source>
        <dbReference type="ARBA" id="ARBA00023242"/>
    </source>
</evidence>
<keyword evidence="11" id="KW-0804">Transcription</keyword>
<keyword evidence="4" id="KW-0479">Metal-binding</keyword>
<dbReference type="Gene3D" id="3.30.40.10">
    <property type="entry name" value="Zinc/RING finger domain, C3HC4 (zinc finger)"/>
    <property type="match status" value="1"/>
</dbReference>
<evidence type="ECO:0000256" key="15">
    <source>
        <dbReference type="SAM" id="MobiDB-lite"/>
    </source>
</evidence>
<evidence type="ECO:0000256" key="3">
    <source>
        <dbReference type="ARBA" id="ARBA00022454"/>
    </source>
</evidence>
<dbReference type="GO" id="GO:0005694">
    <property type="term" value="C:chromosome"/>
    <property type="evidence" value="ECO:0007669"/>
    <property type="project" value="UniProtKB-SubCell"/>
</dbReference>
<dbReference type="AlphaFoldDB" id="A0A812C183"/>
<dbReference type="PROSITE" id="PS01359">
    <property type="entry name" value="ZF_PHD_1"/>
    <property type="match status" value="1"/>
</dbReference>
<feature type="compositionally biased region" description="Low complexity" evidence="15">
    <location>
        <begin position="633"/>
        <end position="654"/>
    </location>
</feature>
<dbReference type="InterPro" id="IPR019787">
    <property type="entry name" value="Znf_PHD-finger"/>
</dbReference>
<dbReference type="SUPFAM" id="SSF63748">
    <property type="entry name" value="Tudor/PWWP/MBT"/>
    <property type="match status" value="1"/>
</dbReference>
<dbReference type="InterPro" id="IPR056987">
    <property type="entry name" value="ZMYND8_CC"/>
</dbReference>
<dbReference type="CDD" id="cd05508">
    <property type="entry name" value="Bromo_RACK7"/>
    <property type="match status" value="1"/>
</dbReference>
<evidence type="ECO:0000256" key="2">
    <source>
        <dbReference type="ARBA" id="ARBA00004286"/>
    </source>
</evidence>
<feature type="region of interest" description="Disordered" evidence="15">
    <location>
        <begin position="109"/>
        <end position="135"/>
    </location>
</feature>
<evidence type="ECO:0000256" key="13">
    <source>
        <dbReference type="PROSITE-ProRule" id="PRU00035"/>
    </source>
</evidence>
<reference evidence="20" key="1">
    <citation type="submission" date="2021-01" db="EMBL/GenBank/DDBJ databases">
        <authorList>
            <person name="Li R."/>
            <person name="Bekaert M."/>
        </authorList>
    </citation>
    <scope>NUCLEOTIDE SEQUENCE</scope>
    <source>
        <strain evidence="20">Farmed</strain>
    </source>
</reference>
<evidence type="ECO:0000313" key="20">
    <source>
        <dbReference type="EMBL" id="CAE1251484.1"/>
    </source>
</evidence>
<feature type="domain" description="Bromo" evidence="16">
    <location>
        <begin position="246"/>
        <end position="316"/>
    </location>
</feature>
<evidence type="ECO:0000256" key="4">
    <source>
        <dbReference type="ARBA" id="ARBA00022723"/>
    </source>
</evidence>
<dbReference type="InterPro" id="IPR044075">
    <property type="entry name" value="PRKCBP1_PHD"/>
</dbReference>
<dbReference type="InterPro" id="IPR057053">
    <property type="entry name" value="MYND_ZMYND11_ZMYD8"/>
</dbReference>
<evidence type="ECO:0000313" key="21">
    <source>
        <dbReference type="Proteomes" id="UP000597762"/>
    </source>
</evidence>
<dbReference type="SUPFAM" id="SSF57903">
    <property type="entry name" value="FYVE/PHD zinc finger"/>
    <property type="match status" value="1"/>
</dbReference>
<dbReference type="FunFam" id="6.10.140.2220:FF:000002">
    <property type="entry name" value="Protein kinase C-binding protein 1 isoform C"/>
    <property type="match status" value="1"/>
</dbReference>
<dbReference type="InterPro" id="IPR018359">
    <property type="entry name" value="Bromodomain_CS"/>
</dbReference>
<accession>A0A812C183</accession>
<dbReference type="EMBL" id="CAHIKZ030001072">
    <property type="protein sequence ID" value="CAE1251484.1"/>
    <property type="molecule type" value="Genomic_DNA"/>
</dbReference>
<dbReference type="InterPro" id="IPR000313">
    <property type="entry name" value="PWWP_dom"/>
</dbReference>
<feature type="region of interest" description="Disordered" evidence="15">
    <location>
        <begin position="519"/>
        <end position="547"/>
    </location>
</feature>
<gene>
    <name evidence="20" type="ORF">SPHA_27530</name>
</gene>
<feature type="domain" description="PHD-type" evidence="17">
    <location>
        <begin position="170"/>
        <end position="214"/>
    </location>
</feature>
<dbReference type="SUPFAM" id="SSF47370">
    <property type="entry name" value="Bromodomain"/>
    <property type="match status" value="1"/>
</dbReference>
<dbReference type="GO" id="GO:0003714">
    <property type="term" value="F:transcription corepressor activity"/>
    <property type="evidence" value="ECO:0007669"/>
    <property type="project" value="TreeGrafter"/>
</dbReference>
<dbReference type="SUPFAM" id="SSF144232">
    <property type="entry name" value="HIT/MYND zinc finger-like"/>
    <property type="match status" value="1"/>
</dbReference>
<dbReference type="InterPro" id="IPR059153">
    <property type="entry name" value="NSD_PHD-1st"/>
</dbReference>
<keyword evidence="10 13" id="KW-0103">Bromodomain</keyword>
<dbReference type="Pfam" id="PF23460">
    <property type="entry name" value="ZMYND8_CC"/>
    <property type="match status" value="1"/>
</dbReference>
<feature type="region of interest" description="Disordered" evidence="15">
    <location>
        <begin position="633"/>
        <end position="660"/>
    </location>
</feature>
<dbReference type="SMART" id="SM00249">
    <property type="entry name" value="PHD"/>
    <property type="match status" value="1"/>
</dbReference>
<evidence type="ECO:0000256" key="8">
    <source>
        <dbReference type="ARBA" id="ARBA00022990"/>
    </source>
</evidence>
<dbReference type="Pfam" id="PF00439">
    <property type="entry name" value="Bromodomain"/>
    <property type="match status" value="1"/>
</dbReference>
<evidence type="ECO:0000256" key="6">
    <source>
        <dbReference type="ARBA" id="ARBA00022833"/>
    </source>
</evidence>
<evidence type="ECO:0000259" key="17">
    <source>
        <dbReference type="PROSITE" id="PS50016"/>
    </source>
</evidence>
<dbReference type="PROSITE" id="PS50014">
    <property type="entry name" value="BROMODOMAIN_2"/>
    <property type="match status" value="1"/>
</dbReference>
<keyword evidence="6" id="KW-0862">Zinc</keyword>
<sequence>MDLKGSHGVKKKHFWADLQLQNISARRKTYSFQSRIFTKLNECLSSSHRKHYDDSFERKCFYDKISGTDSGNEGSAKTSGSNSSTPVMSSNCSIRTRASTGVISGSISKTDIKSEGCPSPSSDTCSSRSGTPQSFKRTRGKIDDLYIVQIPPKKQKIGRNDGTGVNNKNDYFCWICHRDGVMIFCELCPRVYHIKCLGLEESPSEWVCPECERIMRAECVDTRSKSMSMITQEQFCALLKHALTRMKHQTSSPFRQPVDLCAVPNYHDFIYHPMDLTTIEKNIKNDKYGSTEAFLADVKWILHNCIIFNGTHHKLTGSAKMILKICKHEMTEIEICPDCYARSCEQTTEEWFCEPCNNPHRIVWAKLKGYPFWPAKALREKNGMVDVRFFGAHDRSWVPISQVYAYSKECPTVMRSKRSGFDYSMSELKRYIEKYKEKFGSFEYAPFRTFQNFHRMVKNSSLSISASGNAHSKDGEISAHQKTVEIISPVLTTKKGKANSSTNGHLFEGENKMSIVQSPQKRNTLKSVSDSNSLSAFRPPPKNQNTITDIQRTLSDPQMTVMEPNSSSCEIAKSSNRKILMPKIGSLSAINRRSLEDCSTDSENSKSNLSLPTATTEATLLLGLLKNKINSNVNSASTSSCSTTSGPMSGGSSNPARNDISRPVEINQLVEKYTKQLSKNIQESFEEMYADMLTKHSHQVIMKHYHQELEKLRWIHEQEIAEIKHNTNLIVAEIRASWENEKERYGNSIREQCEIEKIKSVEETKKKQWCANCGKEALLYCCWNTSYCDYQCQANHWPQHMTSCTQQLPQSTQVTQLTVPTPVMTTATSNPSGTLVNPAPQGVVALSEVLTKTNNSNTTTPVVIPNLRQQQQQQQPPLPPPQQQPPPPPPPPVSTNAQLPEIKSVETLNTTATPKFSTRASGMLQQIVKKEEIRPKMMNLQPVSTTVSGPTQIQFVPTSLAQSTGGSIQVLPAPSTQLLSRNPIPSPSHHLQLQYVQSAQHFQTYAAASGQTPVRMQTVQLQSASLPSTLQGQSSFPSIIANPQPVVATAAISSTTNTKMNTITVPTVTSSAPKNIKPNATTKNILIPPGSFILTKAPQGQLQLNAKQM</sequence>
<dbReference type="CDD" id="cd20160">
    <property type="entry name" value="PWWP_PRKCBP1"/>
    <property type="match status" value="1"/>
</dbReference>
<evidence type="ECO:0000259" key="18">
    <source>
        <dbReference type="PROSITE" id="PS50812"/>
    </source>
</evidence>
<keyword evidence="20" id="KW-0808">Transferase</keyword>
<keyword evidence="8" id="KW-0007">Acetylation</keyword>
<dbReference type="InterPro" id="IPR002893">
    <property type="entry name" value="Znf_MYND"/>
</dbReference>
<dbReference type="PROSITE" id="PS01360">
    <property type="entry name" value="ZF_MYND_1"/>
    <property type="match status" value="1"/>
</dbReference>
<evidence type="ECO:0000259" key="16">
    <source>
        <dbReference type="PROSITE" id="PS50014"/>
    </source>
</evidence>
<dbReference type="InterPro" id="IPR001965">
    <property type="entry name" value="Znf_PHD"/>
</dbReference>
<protein>
    <submittedName>
        <fullName evidence="20">Protein kinase C-binding protein 1</fullName>
    </submittedName>
</protein>
<comment type="caution">
    <text evidence="20">The sequence shown here is derived from an EMBL/GenBank/DDBJ whole genome shotgun (WGS) entry which is preliminary data.</text>
</comment>
<dbReference type="GO" id="GO:0008270">
    <property type="term" value="F:zinc ion binding"/>
    <property type="evidence" value="ECO:0007669"/>
    <property type="project" value="UniProtKB-KW"/>
</dbReference>
<name>A0A812C183_ACAPH</name>
<dbReference type="Pfam" id="PF24324">
    <property type="entry name" value="MYND_ZMYND11_ZMYD8"/>
    <property type="match status" value="1"/>
</dbReference>
<dbReference type="PROSITE" id="PS00633">
    <property type="entry name" value="BROMODOMAIN_1"/>
    <property type="match status" value="1"/>
</dbReference>
<keyword evidence="7" id="KW-0156">Chromatin regulator</keyword>
<dbReference type="PROSITE" id="PS50016">
    <property type="entry name" value="ZF_PHD_2"/>
    <property type="match status" value="1"/>
</dbReference>
<dbReference type="PANTHER" id="PTHR46453">
    <property type="entry name" value="PROTEIN KINASE C-BINDING PROTEIN 1"/>
    <property type="match status" value="1"/>
</dbReference>
<evidence type="ECO:0000256" key="9">
    <source>
        <dbReference type="ARBA" id="ARBA00023015"/>
    </source>
</evidence>
<dbReference type="Gene3D" id="6.10.140.2220">
    <property type="match status" value="1"/>
</dbReference>
<keyword evidence="20" id="KW-0418">Kinase</keyword>
<dbReference type="PROSITE" id="PS50812">
    <property type="entry name" value="PWWP"/>
    <property type="match status" value="1"/>
</dbReference>
<dbReference type="GO" id="GO:0016301">
    <property type="term" value="F:kinase activity"/>
    <property type="evidence" value="ECO:0007669"/>
    <property type="project" value="UniProtKB-KW"/>
</dbReference>
<keyword evidence="9" id="KW-0805">Transcription regulation</keyword>
<evidence type="ECO:0000259" key="19">
    <source>
        <dbReference type="PROSITE" id="PS50865"/>
    </source>
</evidence>
<keyword evidence="3" id="KW-0158">Chromosome</keyword>
<dbReference type="GO" id="GO:0005634">
    <property type="term" value="C:nucleus"/>
    <property type="evidence" value="ECO:0007669"/>
    <property type="project" value="UniProtKB-SubCell"/>
</dbReference>
<evidence type="ECO:0000256" key="1">
    <source>
        <dbReference type="ARBA" id="ARBA00004123"/>
    </source>
</evidence>
<dbReference type="PANTHER" id="PTHR46453:SF5">
    <property type="entry name" value="PROTEIN KINASE C-BINDING PROTEIN 1 ISOFORM X1"/>
    <property type="match status" value="1"/>
</dbReference>
<dbReference type="InterPro" id="IPR013083">
    <property type="entry name" value="Znf_RING/FYVE/PHD"/>
</dbReference>
<feature type="region of interest" description="Disordered" evidence="15">
    <location>
        <begin position="868"/>
        <end position="897"/>
    </location>
</feature>
<dbReference type="GO" id="GO:0005737">
    <property type="term" value="C:cytoplasm"/>
    <property type="evidence" value="ECO:0007669"/>
    <property type="project" value="TreeGrafter"/>
</dbReference>
<dbReference type="GO" id="GO:0140006">
    <property type="term" value="F:histone H3 reader activity"/>
    <property type="evidence" value="ECO:0007669"/>
    <property type="project" value="UniProtKB-ARBA"/>
</dbReference>
<evidence type="ECO:0000256" key="5">
    <source>
        <dbReference type="ARBA" id="ARBA00022771"/>
    </source>
</evidence>
<feature type="compositionally biased region" description="Low complexity" evidence="15">
    <location>
        <begin position="116"/>
        <end position="131"/>
    </location>
</feature>
<evidence type="ECO:0000256" key="11">
    <source>
        <dbReference type="ARBA" id="ARBA00023163"/>
    </source>
</evidence>
<evidence type="ECO:0000256" key="7">
    <source>
        <dbReference type="ARBA" id="ARBA00022853"/>
    </source>
</evidence>